<comment type="similarity">
    <text evidence="2">Belongs to the binding-protein-dependent transport system permease family. HisMQ subfamily.</text>
</comment>
<comment type="subcellular location">
    <subcellularLocation>
        <location evidence="1">Cell inner membrane</location>
        <topology evidence="1">Multi-pass membrane protein</topology>
    </subcellularLocation>
    <subcellularLocation>
        <location evidence="9">Cell membrane</location>
        <topology evidence="9">Multi-pass membrane protein</topology>
    </subcellularLocation>
</comment>
<dbReference type="SUPFAM" id="SSF161098">
    <property type="entry name" value="MetI-like"/>
    <property type="match status" value="1"/>
</dbReference>
<dbReference type="InterPro" id="IPR035906">
    <property type="entry name" value="MetI-like_sf"/>
</dbReference>
<dbReference type="OrthoDB" id="9808531at2"/>
<dbReference type="RefSeq" id="WP_127187560.1">
    <property type="nucleotide sequence ID" value="NZ_RZNJ01000002.1"/>
</dbReference>
<feature type="transmembrane region" description="Helical" evidence="9">
    <location>
        <begin position="274"/>
        <end position="293"/>
    </location>
</feature>
<evidence type="ECO:0000256" key="5">
    <source>
        <dbReference type="ARBA" id="ARBA00022692"/>
    </source>
</evidence>
<feature type="domain" description="ABC transmembrane type-1" evidence="11">
    <location>
        <begin position="101"/>
        <end position="394"/>
    </location>
</feature>
<keyword evidence="4" id="KW-1003">Cell membrane</keyword>
<feature type="transmembrane region" description="Helical" evidence="9">
    <location>
        <begin position="35"/>
        <end position="54"/>
    </location>
</feature>
<feature type="transmembrane region" description="Helical" evidence="9">
    <location>
        <begin position="233"/>
        <end position="254"/>
    </location>
</feature>
<dbReference type="PROSITE" id="PS50928">
    <property type="entry name" value="ABC_TM1"/>
    <property type="match status" value="1"/>
</dbReference>
<dbReference type="InterPro" id="IPR000515">
    <property type="entry name" value="MetI-like"/>
</dbReference>
<gene>
    <name evidence="12" type="ORF">EMQ25_05485</name>
</gene>
<dbReference type="CDD" id="cd06261">
    <property type="entry name" value="TM_PBP2"/>
    <property type="match status" value="2"/>
</dbReference>
<keyword evidence="6" id="KW-0029">Amino-acid transport</keyword>
<keyword evidence="3 9" id="KW-0813">Transport</keyword>
<feature type="transmembrane region" description="Helical" evidence="9">
    <location>
        <begin position="66"/>
        <end position="85"/>
    </location>
</feature>
<keyword evidence="5 9" id="KW-0812">Transmembrane</keyword>
<dbReference type="GO" id="GO:0006865">
    <property type="term" value="P:amino acid transport"/>
    <property type="evidence" value="ECO:0007669"/>
    <property type="project" value="UniProtKB-KW"/>
</dbReference>
<evidence type="ECO:0000256" key="6">
    <source>
        <dbReference type="ARBA" id="ARBA00022970"/>
    </source>
</evidence>
<keyword evidence="7 9" id="KW-1133">Transmembrane helix</keyword>
<evidence type="ECO:0000256" key="8">
    <source>
        <dbReference type="ARBA" id="ARBA00023136"/>
    </source>
</evidence>
<dbReference type="InterPro" id="IPR043429">
    <property type="entry name" value="ArtM/GltK/GlnP/TcyL/YhdX-like"/>
</dbReference>
<dbReference type="Proteomes" id="UP000281547">
    <property type="component" value="Unassembled WGS sequence"/>
</dbReference>
<keyword evidence="8 9" id="KW-0472">Membrane</keyword>
<organism evidence="12 13">
    <name type="scientific">Arsenicitalea aurantiaca</name>
    <dbReference type="NCBI Taxonomy" id="1783274"/>
    <lineage>
        <taxon>Bacteria</taxon>
        <taxon>Pseudomonadati</taxon>
        <taxon>Pseudomonadota</taxon>
        <taxon>Alphaproteobacteria</taxon>
        <taxon>Hyphomicrobiales</taxon>
        <taxon>Devosiaceae</taxon>
        <taxon>Arsenicitalea</taxon>
    </lineage>
</organism>
<evidence type="ECO:0000313" key="13">
    <source>
        <dbReference type="Proteomes" id="UP000281547"/>
    </source>
</evidence>
<feature type="transmembrane region" description="Helical" evidence="9">
    <location>
        <begin position="375"/>
        <end position="397"/>
    </location>
</feature>
<sequence length="406" mass="44408">MTDNSAQLRGAPQRHDDTRTQPKTSILNDPRFRGFAYQAMLLAALVALVWWLASNAAANLAAQNKATGFGFLGQPAGFNISFTLIPFERAASYLQVYFVGITNTLLVASIGVVLATVIGFVVGIARLSSNFLIRKFATVYIEILRNVPLLLQLLFWYYLLLNALPNVRQSYTFPGGFVLNQRGFSMPAAVFDDRSWIVGLVLLASVILALLWRRHTLKRTVETGNRRPVWLPMAAIVLVPTLAALLLSGTQITFNVPELQGFNYRGGFTAPPELTALIVGLVMYTAAFIAEIVRAGILSVSHGQTEAAASLGLQEGDRLRLVIIPQAMRVIVPPLTSQYLNLTKNSSLGAAIGFPELVSVFVGTALNQSGRAIEIIGLTMLVYLTFSLTTSLFMNWYNARVALVER</sequence>
<feature type="region of interest" description="Disordered" evidence="10">
    <location>
        <begin position="1"/>
        <end position="25"/>
    </location>
</feature>
<feature type="transmembrane region" description="Helical" evidence="9">
    <location>
        <begin position="195"/>
        <end position="212"/>
    </location>
</feature>
<dbReference type="Gene3D" id="1.10.3720.10">
    <property type="entry name" value="MetI-like"/>
    <property type="match status" value="1"/>
</dbReference>
<protein>
    <submittedName>
        <fullName evidence="12">ABC transporter permease subunit</fullName>
    </submittedName>
</protein>
<evidence type="ECO:0000256" key="1">
    <source>
        <dbReference type="ARBA" id="ARBA00004429"/>
    </source>
</evidence>
<accession>A0A433XET7</accession>
<feature type="transmembrane region" description="Helical" evidence="9">
    <location>
        <begin position="139"/>
        <end position="159"/>
    </location>
</feature>
<dbReference type="InterPro" id="IPR010065">
    <property type="entry name" value="AA_ABC_transptr_permease_3TM"/>
</dbReference>
<dbReference type="PANTHER" id="PTHR30614:SF37">
    <property type="entry name" value="AMINO-ACID ABC TRANSPORTER PERMEASE PROTEIN YHDX-RELATED"/>
    <property type="match status" value="1"/>
</dbReference>
<dbReference type="PANTHER" id="PTHR30614">
    <property type="entry name" value="MEMBRANE COMPONENT OF AMINO ACID ABC TRANSPORTER"/>
    <property type="match status" value="1"/>
</dbReference>
<evidence type="ECO:0000256" key="2">
    <source>
        <dbReference type="ARBA" id="ARBA00010072"/>
    </source>
</evidence>
<evidence type="ECO:0000256" key="4">
    <source>
        <dbReference type="ARBA" id="ARBA00022475"/>
    </source>
</evidence>
<evidence type="ECO:0000259" key="11">
    <source>
        <dbReference type="PROSITE" id="PS50928"/>
    </source>
</evidence>
<reference evidence="12 13" key="1">
    <citation type="journal article" date="2016" name="Int. J. Syst. Evol. Microbiol.">
        <title>Arsenicitalea aurantiaca gen. nov., sp. nov., a new member of the family Hyphomicrobiaceae, isolated from high-arsenic sediment.</title>
        <authorList>
            <person name="Mu Y."/>
            <person name="Zhou L."/>
            <person name="Zeng X.C."/>
            <person name="Liu L."/>
            <person name="Pan Y."/>
            <person name="Chen X."/>
            <person name="Wang J."/>
            <person name="Li S."/>
            <person name="Li W.J."/>
            <person name="Wang Y."/>
        </authorList>
    </citation>
    <scope>NUCLEOTIDE SEQUENCE [LARGE SCALE GENOMIC DNA]</scope>
    <source>
        <strain evidence="12 13">42-50</strain>
    </source>
</reference>
<keyword evidence="13" id="KW-1185">Reference proteome</keyword>
<evidence type="ECO:0000256" key="7">
    <source>
        <dbReference type="ARBA" id="ARBA00022989"/>
    </source>
</evidence>
<comment type="caution">
    <text evidence="12">The sequence shown here is derived from an EMBL/GenBank/DDBJ whole genome shotgun (WGS) entry which is preliminary data.</text>
</comment>
<evidence type="ECO:0000256" key="3">
    <source>
        <dbReference type="ARBA" id="ARBA00022448"/>
    </source>
</evidence>
<evidence type="ECO:0000256" key="10">
    <source>
        <dbReference type="SAM" id="MobiDB-lite"/>
    </source>
</evidence>
<evidence type="ECO:0000256" key="9">
    <source>
        <dbReference type="RuleBase" id="RU363032"/>
    </source>
</evidence>
<evidence type="ECO:0000313" key="12">
    <source>
        <dbReference type="EMBL" id="RUT32603.1"/>
    </source>
</evidence>
<dbReference type="NCBIfam" id="TIGR01726">
    <property type="entry name" value="HEQRo_perm_3TM"/>
    <property type="match status" value="1"/>
</dbReference>
<dbReference type="Pfam" id="PF00528">
    <property type="entry name" value="BPD_transp_1"/>
    <property type="match status" value="1"/>
</dbReference>
<feature type="transmembrane region" description="Helical" evidence="9">
    <location>
        <begin position="105"/>
        <end position="127"/>
    </location>
</feature>
<dbReference type="EMBL" id="RZNJ01000002">
    <property type="protein sequence ID" value="RUT32603.1"/>
    <property type="molecule type" value="Genomic_DNA"/>
</dbReference>
<dbReference type="GO" id="GO:0022857">
    <property type="term" value="F:transmembrane transporter activity"/>
    <property type="evidence" value="ECO:0007669"/>
    <property type="project" value="InterPro"/>
</dbReference>
<proteinExistence type="inferred from homology"/>
<dbReference type="AlphaFoldDB" id="A0A433XET7"/>
<name>A0A433XET7_9HYPH</name>
<dbReference type="GO" id="GO:0043190">
    <property type="term" value="C:ATP-binding cassette (ABC) transporter complex"/>
    <property type="evidence" value="ECO:0007669"/>
    <property type="project" value="InterPro"/>
</dbReference>